<dbReference type="InterPro" id="IPR001014">
    <property type="entry name" value="Ribosomal_uL23_CS"/>
</dbReference>
<dbReference type="InterPro" id="IPR012678">
    <property type="entry name" value="Ribosomal_uL23/eL15/eS24_sf"/>
</dbReference>
<organism evidence="8 9">
    <name type="scientific">Candidatus Thalassospirochaeta sargassi</name>
    <dbReference type="NCBI Taxonomy" id="3119039"/>
    <lineage>
        <taxon>Bacteria</taxon>
        <taxon>Pseudomonadati</taxon>
        <taxon>Spirochaetota</taxon>
        <taxon>Spirochaetia</taxon>
        <taxon>Spirochaetales</taxon>
        <taxon>Spirochaetaceae</taxon>
        <taxon>Candidatus Thalassospirochaeta</taxon>
    </lineage>
</organism>
<evidence type="ECO:0000256" key="2">
    <source>
        <dbReference type="ARBA" id="ARBA00022730"/>
    </source>
</evidence>
<evidence type="ECO:0000256" key="4">
    <source>
        <dbReference type="ARBA" id="ARBA00022980"/>
    </source>
</evidence>
<dbReference type="InterPro" id="IPR013025">
    <property type="entry name" value="Ribosomal_uL23-like"/>
</dbReference>
<keyword evidence="5 6" id="KW-0687">Ribonucleoprotein</keyword>
<evidence type="ECO:0000313" key="8">
    <source>
        <dbReference type="EMBL" id="MDC7228163.1"/>
    </source>
</evidence>
<dbReference type="Proteomes" id="UP001221217">
    <property type="component" value="Unassembled WGS sequence"/>
</dbReference>
<dbReference type="GO" id="GO:0005840">
    <property type="term" value="C:ribosome"/>
    <property type="evidence" value="ECO:0007669"/>
    <property type="project" value="UniProtKB-KW"/>
</dbReference>
<dbReference type="GO" id="GO:1990904">
    <property type="term" value="C:ribonucleoprotein complex"/>
    <property type="evidence" value="ECO:0007669"/>
    <property type="project" value="UniProtKB-KW"/>
</dbReference>
<sequence>MEAMEVLIEPVLTEKTNEMRDGETRKYVFKVDPRANKIQIMGAVKELFNVQPVACNIVNVKSKPRMSRTKSGMRYGKTTPWKKAIITLKAGDKIDTVEGA</sequence>
<proteinExistence type="inferred from homology"/>
<dbReference type="Pfam" id="PF00276">
    <property type="entry name" value="Ribosomal_L23"/>
    <property type="match status" value="1"/>
</dbReference>
<evidence type="ECO:0000256" key="7">
    <source>
        <dbReference type="RuleBase" id="RU003934"/>
    </source>
</evidence>
<dbReference type="Gene3D" id="3.30.70.330">
    <property type="match status" value="1"/>
</dbReference>
<dbReference type="SUPFAM" id="SSF54189">
    <property type="entry name" value="Ribosomal proteins S24e, L23 and L15e"/>
    <property type="match status" value="1"/>
</dbReference>
<keyword evidence="4 6" id="KW-0689">Ribosomal protein</keyword>
<dbReference type="EMBL" id="JAQQAL010000041">
    <property type="protein sequence ID" value="MDC7228163.1"/>
    <property type="molecule type" value="Genomic_DNA"/>
</dbReference>
<dbReference type="PROSITE" id="PS00050">
    <property type="entry name" value="RIBOSOMAL_L23"/>
    <property type="match status" value="1"/>
</dbReference>
<name>A0AAJ1IF46_9SPIO</name>
<evidence type="ECO:0000256" key="1">
    <source>
        <dbReference type="ARBA" id="ARBA00006700"/>
    </source>
</evidence>
<keyword evidence="2 6" id="KW-0699">rRNA-binding</keyword>
<dbReference type="GO" id="GO:0003735">
    <property type="term" value="F:structural constituent of ribosome"/>
    <property type="evidence" value="ECO:0007669"/>
    <property type="project" value="InterPro"/>
</dbReference>
<evidence type="ECO:0000256" key="5">
    <source>
        <dbReference type="ARBA" id="ARBA00023274"/>
    </source>
</evidence>
<dbReference type="InterPro" id="IPR012677">
    <property type="entry name" value="Nucleotide-bd_a/b_plait_sf"/>
</dbReference>
<dbReference type="NCBIfam" id="NF004363">
    <property type="entry name" value="PRK05738.2-4"/>
    <property type="match status" value="1"/>
</dbReference>
<comment type="function">
    <text evidence="6">One of the early assembly proteins it binds 23S rRNA. One of the proteins that surrounds the polypeptide exit tunnel on the outside of the ribosome. Forms the main docking site for trigger factor binding to the ribosome.</text>
</comment>
<comment type="caution">
    <text evidence="8">The sequence shown here is derived from an EMBL/GenBank/DDBJ whole genome shotgun (WGS) entry which is preliminary data.</text>
</comment>
<dbReference type="GO" id="GO:0006412">
    <property type="term" value="P:translation"/>
    <property type="evidence" value="ECO:0007669"/>
    <property type="project" value="UniProtKB-UniRule"/>
</dbReference>
<reference evidence="8 9" key="1">
    <citation type="submission" date="2022-12" db="EMBL/GenBank/DDBJ databases">
        <title>Metagenome assembled genome from gulf of manar.</title>
        <authorList>
            <person name="Kohli P."/>
            <person name="Pk S."/>
            <person name="Venkata Ramana C."/>
            <person name="Sasikala C."/>
        </authorList>
    </citation>
    <scope>NUCLEOTIDE SEQUENCE [LARGE SCALE GENOMIC DNA]</scope>
    <source>
        <strain evidence="8">JB008</strain>
    </source>
</reference>
<evidence type="ECO:0000256" key="3">
    <source>
        <dbReference type="ARBA" id="ARBA00022884"/>
    </source>
</evidence>
<comment type="similarity">
    <text evidence="1 6 7">Belongs to the universal ribosomal protein uL23 family.</text>
</comment>
<evidence type="ECO:0000313" key="9">
    <source>
        <dbReference type="Proteomes" id="UP001221217"/>
    </source>
</evidence>
<dbReference type="GO" id="GO:0019843">
    <property type="term" value="F:rRNA binding"/>
    <property type="evidence" value="ECO:0007669"/>
    <property type="project" value="UniProtKB-UniRule"/>
</dbReference>
<evidence type="ECO:0000256" key="6">
    <source>
        <dbReference type="HAMAP-Rule" id="MF_01369"/>
    </source>
</evidence>
<gene>
    <name evidence="6 8" type="primary">rplW</name>
    <name evidence="8" type="ORF">PQJ61_15470</name>
</gene>
<dbReference type="AlphaFoldDB" id="A0AAJ1IF46"/>
<accession>A0AAJ1IF46</accession>
<dbReference type="HAMAP" id="MF_01369_B">
    <property type="entry name" value="Ribosomal_uL23_B"/>
    <property type="match status" value="1"/>
</dbReference>
<keyword evidence="3 6" id="KW-0694">RNA-binding</keyword>
<comment type="subunit">
    <text evidence="6">Part of the 50S ribosomal subunit. Contacts protein L29, and trigger factor when it is bound to the ribosome.</text>
</comment>
<protein>
    <recommendedName>
        <fullName evidence="6">Large ribosomal subunit protein uL23</fullName>
    </recommendedName>
</protein>